<keyword evidence="8" id="KW-1185">Reference proteome</keyword>
<feature type="signal peptide" evidence="5">
    <location>
        <begin position="1"/>
        <end position="21"/>
    </location>
</feature>
<evidence type="ECO:0000256" key="4">
    <source>
        <dbReference type="PROSITE-ProRule" id="PRU01161"/>
    </source>
</evidence>
<feature type="active site" description="Proton acceptor" evidence="4">
    <location>
        <position position="205"/>
    </location>
</feature>
<accession>A0A0G3WKX0</accession>
<keyword evidence="2 4" id="KW-0442">Lipid degradation</keyword>
<evidence type="ECO:0000313" key="8">
    <source>
        <dbReference type="Proteomes" id="UP000035337"/>
    </source>
</evidence>
<proteinExistence type="predicted"/>
<dbReference type="EMBL" id="CP009498">
    <property type="protein sequence ID" value="AKL98144.1"/>
    <property type="molecule type" value="Genomic_DNA"/>
</dbReference>
<dbReference type="GO" id="GO:0016787">
    <property type="term" value="F:hydrolase activity"/>
    <property type="evidence" value="ECO:0007669"/>
    <property type="project" value="UniProtKB-UniRule"/>
</dbReference>
<feature type="domain" description="PNPLA" evidence="6">
    <location>
        <begin position="53"/>
        <end position="218"/>
    </location>
</feature>
<dbReference type="Gene3D" id="3.40.1090.10">
    <property type="entry name" value="Cytosolic phospholipase A2 catalytic domain"/>
    <property type="match status" value="1"/>
</dbReference>
<keyword evidence="1 4" id="KW-0378">Hydrolase</keyword>
<evidence type="ECO:0000256" key="5">
    <source>
        <dbReference type="SAM" id="SignalP"/>
    </source>
</evidence>
<dbReference type="PANTHER" id="PTHR14226:SF76">
    <property type="entry name" value="NTE FAMILY PROTEIN RSSA"/>
    <property type="match status" value="1"/>
</dbReference>
<reference evidence="7 8" key="1">
    <citation type="submission" date="2014-09" db="EMBL/GenBank/DDBJ databases">
        <title>Complete genome sequence of Endomicrobium proavitum.</title>
        <authorList>
            <person name="Zheng H."/>
        </authorList>
    </citation>
    <scope>NUCLEOTIDE SEQUENCE [LARGE SCALE GENOMIC DNA]</scope>
    <source>
        <strain evidence="7 8">Rsa215</strain>
    </source>
</reference>
<sequence length="317" mass="34856">MIRISVIFALLVSLLAAPSYASVFDLDEEELAVNILWNRFENLPKEKRPKVAVVLGGGGARGFAHIGVLKVFREEQIPVDLVVGTSIGSIAGAFFCAGISMSKVDALAKHMSWSQISNFNIPSLAVMFLSDKLLSNEKLVKFLNDSMGDITFDQLQTPLICVATDLNTGERILLRSGSVSFAARASSNIPGLFEPVEYKQRYLVDGGISENIPVKVAQIYKPDVIIAVPVPADITKNSTDNVYMTLMQAIYIQGQSIDQEELQNADVLIRPNVGDINAIDMEHAYQAVDKGFYAAQKSLKDIKIKIIEKTQEKYLLE</sequence>
<dbReference type="SUPFAM" id="SSF52151">
    <property type="entry name" value="FabD/lysophospholipase-like"/>
    <property type="match status" value="1"/>
</dbReference>
<dbReference type="OrthoDB" id="9770965at2"/>
<feature type="active site" description="Nucleophile" evidence="4">
    <location>
        <position position="86"/>
    </location>
</feature>
<keyword evidence="5" id="KW-0732">Signal</keyword>
<dbReference type="Proteomes" id="UP000035337">
    <property type="component" value="Chromosome"/>
</dbReference>
<evidence type="ECO:0000256" key="1">
    <source>
        <dbReference type="ARBA" id="ARBA00022801"/>
    </source>
</evidence>
<keyword evidence="3 4" id="KW-0443">Lipid metabolism</keyword>
<evidence type="ECO:0000259" key="6">
    <source>
        <dbReference type="PROSITE" id="PS51635"/>
    </source>
</evidence>
<dbReference type="Pfam" id="PF01734">
    <property type="entry name" value="Patatin"/>
    <property type="match status" value="1"/>
</dbReference>
<dbReference type="PANTHER" id="PTHR14226">
    <property type="entry name" value="NEUROPATHY TARGET ESTERASE/SWISS CHEESE D.MELANOGASTER"/>
    <property type="match status" value="1"/>
</dbReference>
<dbReference type="InterPro" id="IPR050301">
    <property type="entry name" value="NTE"/>
</dbReference>
<feature type="short sequence motif" description="GXSXG" evidence="4">
    <location>
        <begin position="84"/>
        <end position="88"/>
    </location>
</feature>
<evidence type="ECO:0000313" key="7">
    <source>
        <dbReference type="EMBL" id="AKL98144.1"/>
    </source>
</evidence>
<organism evidence="7 8">
    <name type="scientific">Endomicrobium proavitum</name>
    <dbReference type="NCBI Taxonomy" id="1408281"/>
    <lineage>
        <taxon>Bacteria</taxon>
        <taxon>Pseudomonadati</taxon>
        <taxon>Elusimicrobiota</taxon>
        <taxon>Endomicrobiia</taxon>
        <taxon>Endomicrobiales</taxon>
        <taxon>Endomicrobiaceae</taxon>
        <taxon>Endomicrobium</taxon>
    </lineage>
</organism>
<feature type="chain" id="PRO_5005186079" evidence="5">
    <location>
        <begin position="22"/>
        <end position="317"/>
    </location>
</feature>
<feature type="short sequence motif" description="GXGXXG" evidence="4">
    <location>
        <begin position="57"/>
        <end position="62"/>
    </location>
</feature>
<name>A0A0G3WKX0_9BACT</name>
<evidence type="ECO:0000256" key="2">
    <source>
        <dbReference type="ARBA" id="ARBA00022963"/>
    </source>
</evidence>
<dbReference type="PROSITE" id="PS51635">
    <property type="entry name" value="PNPLA"/>
    <property type="match status" value="1"/>
</dbReference>
<dbReference type="CDD" id="cd07205">
    <property type="entry name" value="Pat_PNPLA6_PNPLA7_NTE1_like"/>
    <property type="match status" value="1"/>
</dbReference>
<evidence type="ECO:0000256" key="3">
    <source>
        <dbReference type="ARBA" id="ARBA00023098"/>
    </source>
</evidence>
<dbReference type="InterPro" id="IPR002641">
    <property type="entry name" value="PNPLA_dom"/>
</dbReference>
<dbReference type="GO" id="GO:0016042">
    <property type="term" value="P:lipid catabolic process"/>
    <property type="evidence" value="ECO:0007669"/>
    <property type="project" value="UniProtKB-UniRule"/>
</dbReference>
<protein>
    <submittedName>
        <fullName evidence="7">Patatin</fullName>
    </submittedName>
</protein>
<feature type="short sequence motif" description="DGA/G" evidence="4">
    <location>
        <begin position="205"/>
        <end position="207"/>
    </location>
</feature>
<dbReference type="RefSeq" id="WP_052570683.1">
    <property type="nucleotide sequence ID" value="NZ_CP009498.1"/>
</dbReference>
<gene>
    <name evidence="7" type="ORF">Epro_0765</name>
</gene>
<dbReference type="InterPro" id="IPR016035">
    <property type="entry name" value="Acyl_Trfase/lysoPLipase"/>
</dbReference>
<dbReference type="AlphaFoldDB" id="A0A0G3WKX0"/>
<dbReference type="KEGG" id="epo:Epro_0765"/>
<dbReference type="STRING" id="1408281.Epro_0765"/>